<reference evidence="1" key="1">
    <citation type="journal article" date="2014" name="Front. Microbiol.">
        <title>High frequency of phylogenetically diverse reductive dehalogenase-homologous genes in deep subseafloor sedimentary metagenomes.</title>
        <authorList>
            <person name="Kawai M."/>
            <person name="Futagami T."/>
            <person name="Toyoda A."/>
            <person name="Takaki Y."/>
            <person name="Nishi S."/>
            <person name="Hori S."/>
            <person name="Arai W."/>
            <person name="Tsubouchi T."/>
            <person name="Morono Y."/>
            <person name="Uchiyama I."/>
            <person name="Ito T."/>
            <person name="Fujiyama A."/>
            <person name="Inagaki F."/>
            <person name="Takami H."/>
        </authorList>
    </citation>
    <scope>NUCLEOTIDE SEQUENCE</scope>
    <source>
        <strain evidence="1">Expedition CK06-06</strain>
    </source>
</reference>
<dbReference type="EMBL" id="BARS01019634">
    <property type="protein sequence ID" value="GAF93073.1"/>
    <property type="molecule type" value="Genomic_DNA"/>
</dbReference>
<sequence length="65" mass="7539">MGAQSIPFLFIIDFTMESPIVYAANEIPQNVLFKTGLHKNYCELQQTKSKFHFTSLPPKLSEYRE</sequence>
<gene>
    <name evidence="1" type="ORF">S01H1_31784</name>
</gene>
<evidence type="ECO:0000313" key="1">
    <source>
        <dbReference type="EMBL" id="GAF93073.1"/>
    </source>
</evidence>
<organism evidence="1">
    <name type="scientific">marine sediment metagenome</name>
    <dbReference type="NCBI Taxonomy" id="412755"/>
    <lineage>
        <taxon>unclassified sequences</taxon>
        <taxon>metagenomes</taxon>
        <taxon>ecological metagenomes</taxon>
    </lineage>
</organism>
<dbReference type="AlphaFoldDB" id="X0THR5"/>
<feature type="non-terminal residue" evidence="1">
    <location>
        <position position="65"/>
    </location>
</feature>
<protein>
    <submittedName>
        <fullName evidence="1">Uncharacterized protein</fullName>
    </submittedName>
</protein>
<comment type="caution">
    <text evidence="1">The sequence shown here is derived from an EMBL/GenBank/DDBJ whole genome shotgun (WGS) entry which is preliminary data.</text>
</comment>
<accession>X0THR5</accession>
<proteinExistence type="predicted"/>
<name>X0THR5_9ZZZZ</name>